<sequence length="181" mass="21173">MDKVLLNLGCGFKKGSNCINVDKYEICEPDVIHDLNVFPYPWADNSVDGIFMFHTLEHLDDWWGAFLECARILKSGATLEIRVPDETSSSALTYRDHNHVFCIHSFHGIQDRSGYGTNAWAHTEDEKVPLVMISYRRIPFKQYLWMTHWPFKWLMAFCGVHMRNFVHEQIMIFQKVGDDND</sequence>
<protein>
    <recommendedName>
        <fullName evidence="1">Methyltransferase type 11 domain-containing protein</fullName>
    </recommendedName>
</protein>
<feature type="domain" description="Methyltransferase type 11" evidence="1">
    <location>
        <begin position="34"/>
        <end position="79"/>
    </location>
</feature>
<gene>
    <name evidence="2" type="ORF">LCGC14_1715290</name>
</gene>
<dbReference type="SUPFAM" id="SSF53335">
    <property type="entry name" value="S-adenosyl-L-methionine-dependent methyltransferases"/>
    <property type="match status" value="1"/>
</dbReference>
<accession>A0A0F9I1K5</accession>
<dbReference type="GO" id="GO:0008757">
    <property type="term" value="F:S-adenosylmethionine-dependent methyltransferase activity"/>
    <property type="evidence" value="ECO:0007669"/>
    <property type="project" value="InterPro"/>
</dbReference>
<dbReference type="AlphaFoldDB" id="A0A0F9I1K5"/>
<dbReference type="EMBL" id="LAZR01015359">
    <property type="protein sequence ID" value="KKM13534.1"/>
    <property type="molecule type" value="Genomic_DNA"/>
</dbReference>
<evidence type="ECO:0000259" key="1">
    <source>
        <dbReference type="Pfam" id="PF08241"/>
    </source>
</evidence>
<dbReference type="Gene3D" id="3.40.50.150">
    <property type="entry name" value="Vaccinia Virus protein VP39"/>
    <property type="match status" value="1"/>
</dbReference>
<dbReference type="InterPro" id="IPR029063">
    <property type="entry name" value="SAM-dependent_MTases_sf"/>
</dbReference>
<evidence type="ECO:0000313" key="2">
    <source>
        <dbReference type="EMBL" id="KKM13534.1"/>
    </source>
</evidence>
<dbReference type="InterPro" id="IPR013216">
    <property type="entry name" value="Methyltransf_11"/>
</dbReference>
<name>A0A0F9I1K5_9ZZZZ</name>
<reference evidence="2" key="1">
    <citation type="journal article" date="2015" name="Nature">
        <title>Complex archaea that bridge the gap between prokaryotes and eukaryotes.</title>
        <authorList>
            <person name="Spang A."/>
            <person name="Saw J.H."/>
            <person name="Jorgensen S.L."/>
            <person name="Zaremba-Niedzwiedzka K."/>
            <person name="Martijn J."/>
            <person name="Lind A.E."/>
            <person name="van Eijk R."/>
            <person name="Schleper C."/>
            <person name="Guy L."/>
            <person name="Ettema T.J."/>
        </authorList>
    </citation>
    <scope>NUCLEOTIDE SEQUENCE</scope>
</reference>
<comment type="caution">
    <text evidence="2">The sequence shown here is derived from an EMBL/GenBank/DDBJ whole genome shotgun (WGS) entry which is preliminary data.</text>
</comment>
<dbReference type="Pfam" id="PF08241">
    <property type="entry name" value="Methyltransf_11"/>
    <property type="match status" value="1"/>
</dbReference>
<organism evidence="2">
    <name type="scientific">marine sediment metagenome</name>
    <dbReference type="NCBI Taxonomy" id="412755"/>
    <lineage>
        <taxon>unclassified sequences</taxon>
        <taxon>metagenomes</taxon>
        <taxon>ecological metagenomes</taxon>
    </lineage>
</organism>
<proteinExistence type="predicted"/>